<evidence type="ECO:0000313" key="3">
    <source>
        <dbReference type="Proteomes" id="UP001163823"/>
    </source>
</evidence>
<dbReference type="KEGG" id="qsa:O6P43_002464"/>
<name>A0AAD7QCN9_QUISA</name>
<dbReference type="EMBL" id="JARAOO010000002">
    <property type="protein sequence ID" value="KAJ7979018.1"/>
    <property type="molecule type" value="Genomic_DNA"/>
</dbReference>
<dbReference type="Gene3D" id="1.25.10.10">
    <property type="entry name" value="Leucine-rich Repeat Variant"/>
    <property type="match status" value="1"/>
</dbReference>
<sequence>MVKFKDAVYAIALEPGSVGVKLLALTFLETFVLLSISDTDTNTKKPLVEGIKRSFNISWMVGGHHPVLDPIVLMSEANWTLGILLNLLRSASSLPGSLIITVVNW</sequence>
<dbReference type="AlphaFoldDB" id="A0AAD7QCN9"/>
<dbReference type="InterPro" id="IPR011989">
    <property type="entry name" value="ARM-like"/>
</dbReference>
<gene>
    <name evidence="2" type="ORF">O6P43_002464</name>
</gene>
<feature type="domain" description="Symplekin/Pta1 N-terminal" evidence="1">
    <location>
        <begin position="1"/>
        <end position="104"/>
    </location>
</feature>
<comment type="caution">
    <text evidence="2">The sequence shown here is derived from an EMBL/GenBank/DDBJ whole genome shotgun (WGS) entry which is preliminary data.</text>
</comment>
<organism evidence="2 3">
    <name type="scientific">Quillaja saponaria</name>
    <name type="common">Soap bark tree</name>
    <dbReference type="NCBI Taxonomy" id="32244"/>
    <lineage>
        <taxon>Eukaryota</taxon>
        <taxon>Viridiplantae</taxon>
        <taxon>Streptophyta</taxon>
        <taxon>Embryophyta</taxon>
        <taxon>Tracheophyta</taxon>
        <taxon>Spermatophyta</taxon>
        <taxon>Magnoliopsida</taxon>
        <taxon>eudicotyledons</taxon>
        <taxon>Gunneridae</taxon>
        <taxon>Pentapetalae</taxon>
        <taxon>rosids</taxon>
        <taxon>fabids</taxon>
        <taxon>Fabales</taxon>
        <taxon>Quillajaceae</taxon>
        <taxon>Quillaja</taxon>
    </lineage>
</organism>
<reference evidence="2" key="1">
    <citation type="journal article" date="2023" name="Science">
        <title>Elucidation of the pathway for biosynthesis of saponin adjuvants from the soapbark tree.</title>
        <authorList>
            <person name="Reed J."/>
            <person name="Orme A."/>
            <person name="El-Demerdash A."/>
            <person name="Owen C."/>
            <person name="Martin L.B.B."/>
            <person name="Misra R.C."/>
            <person name="Kikuchi S."/>
            <person name="Rejzek M."/>
            <person name="Martin A.C."/>
            <person name="Harkess A."/>
            <person name="Leebens-Mack J."/>
            <person name="Louveau T."/>
            <person name="Stephenson M.J."/>
            <person name="Osbourn A."/>
        </authorList>
    </citation>
    <scope>NUCLEOTIDE SEQUENCE</scope>
    <source>
        <strain evidence="2">S10</strain>
    </source>
</reference>
<keyword evidence="3" id="KW-1185">Reference proteome</keyword>
<dbReference type="InterPro" id="IPR032460">
    <property type="entry name" value="Symplekin/Pta1_N"/>
</dbReference>
<dbReference type="Proteomes" id="UP001163823">
    <property type="component" value="Chromosome 2"/>
</dbReference>
<dbReference type="Pfam" id="PF11935">
    <property type="entry name" value="SYMPK_PTA1_N"/>
    <property type="match status" value="1"/>
</dbReference>
<accession>A0AAD7QCN9</accession>
<evidence type="ECO:0000313" key="2">
    <source>
        <dbReference type="EMBL" id="KAJ7979018.1"/>
    </source>
</evidence>
<proteinExistence type="predicted"/>
<dbReference type="PANTHER" id="PTHR47184">
    <property type="entry name" value="PHOSPHATIDYLINOSITOL 3-AND 4-KINASE FAMILY PROTEIN-RELATED"/>
    <property type="match status" value="1"/>
</dbReference>
<evidence type="ECO:0000259" key="1">
    <source>
        <dbReference type="Pfam" id="PF11935"/>
    </source>
</evidence>
<protein>
    <submittedName>
        <fullName evidence="2">Symplekin</fullName>
    </submittedName>
</protein>
<dbReference type="PANTHER" id="PTHR47184:SF3">
    <property type="entry name" value="PHOSPHATIDYLINOSITOL 3-AND 4-KINASE FAMILY PROTEIN-RELATED"/>
    <property type="match status" value="1"/>
</dbReference>